<dbReference type="KEGG" id="vcw:GJQ55_01385"/>
<evidence type="ECO:0000259" key="4">
    <source>
        <dbReference type="PROSITE" id="PS51832"/>
    </source>
</evidence>
<dbReference type="CDD" id="cd17569">
    <property type="entry name" value="REC_HupR-like"/>
    <property type="match status" value="1"/>
</dbReference>
<feature type="domain" description="HD-GYP" evidence="4">
    <location>
        <begin position="184"/>
        <end position="381"/>
    </location>
</feature>
<feature type="domain" description="Response regulatory" evidence="3">
    <location>
        <begin position="15"/>
        <end position="129"/>
    </location>
</feature>
<name>A0A9X7YM71_9GAMM</name>
<dbReference type="InterPro" id="IPR001789">
    <property type="entry name" value="Sig_transdc_resp-reg_receiver"/>
</dbReference>
<feature type="coiled-coil region" evidence="2">
    <location>
        <begin position="138"/>
        <end position="187"/>
    </location>
</feature>
<evidence type="ECO:0000256" key="2">
    <source>
        <dbReference type="SAM" id="Coils"/>
    </source>
</evidence>
<dbReference type="InterPro" id="IPR011006">
    <property type="entry name" value="CheY-like_superfamily"/>
</dbReference>
<dbReference type="SMART" id="SM00448">
    <property type="entry name" value="REC"/>
    <property type="match status" value="1"/>
</dbReference>
<organism evidence="5 6">
    <name type="scientific">Venatoribacter cucullus</name>
    <dbReference type="NCBI Taxonomy" id="2661630"/>
    <lineage>
        <taxon>Bacteria</taxon>
        <taxon>Pseudomonadati</taxon>
        <taxon>Pseudomonadota</taxon>
        <taxon>Gammaproteobacteria</taxon>
        <taxon>Oceanospirillales</taxon>
        <taxon>Oceanospirillaceae</taxon>
        <taxon>Venatoribacter</taxon>
    </lineage>
</organism>
<gene>
    <name evidence="5" type="ORF">GJQ55_01385</name>
</gene>
<evidence type="ECO:0000259" key="3">
    <source>
        <dbReference type="PROSITE" id="PS50110"/>
    </source>
</evidence>
<dbReference type="Gene3D" id="1.10.3210.10">
    <property type="entry name" value="Hypothetical protein af1432"/>
    <property type="match status" value="1"/>
</dbReference>
<dbReference type="EMBL" id="CP046056">
    <property type="protein sequence ID" value="QQD23205.1"/>
    <property type="molecule type" value="Genomic_DNA"/>
</dbReference>
<evidence type="ECO:0000313" key="6">
    <source>
        <dbReference type="Proteomes" id="UP000596074"/>
    </source>
</evidence>
<dbReference type="CDD" id="cd00077">
    <property type="entry name" value="HDc"/>
    <property type="match status" value="1"/>
</dbReference>
<dbReference type="InterPro" id="IPR037522">
    <property type="entry name" value="HD_GYP_dom"/>
</dbReference>
<evidence type="ECO:0000256" key="1">
    <source>
        <dbReference type="PROSITE-ProRule" id="PRU00169"/>
    </source>
</evidence>
<accession>A0A9X7YM71</accession>
<dbReference type="GO" id="GO:0000160">
    <property type="term" value="P:phosphorelay signal transduction system"/>
    <property type="evidence" value="ECO:0007669"/>
    <property type="project" value="InterPro"/>
</dbReference>
<keyword evidence="2" id="KW-0175">Coiled coil</keyword>
<proteinExistence type="predicted"/>
<dbReference type="PANTHER" id="PTHR45228">
    <property type="entry name" value="CYCLIC DI-GMP PHOSPHODIESTERASE TM_0186-RELATED"/>
    <property type="match status" value="1"/>
</dbReference>
<dbReference type="PROSITE" id="PS51832">
    <property type="entry name" value="HD_GYP"/>
    <property type="match status" value="1"/>
</dbReference>
<dbReference type="AlphaFoldDB" id="A0A9X7YM71"/>
<dbReference type="InterPro" id="IPR003607">
    <property type="entry name" value="HD/PDEase_dom"/>
</dbReference>
<keyword evidence="1" id="KW-0597">Phosphoprotein</keyword>
<evidence type="ECO:0000313" key="5">
    <source>
        <dbReference type="EMBL" id="QQD23205.1"/>
    </source>
</evidence>
<dbReference type="InterPro" id="IPR052020">
    <property type="entry name" value="Cyclic_di-GMP/3'3'-cGAMP_PDE"/>
</dbReference>
<feature type="modified residue" description="4-aspartylphosphate" evidence="1">
    <location>
        <position position="63"/>
    </location>
</feature>
<dbReference type="Gene3D" id="3.40.50.2300">
    <property type="match status" value="1"/>
</dbReference>
<dbReference type="PROSITE" id="PS50110">
    <property type="entry name" value="RESPONSE_REGULATORY"/>
    <property type="match status" value="1"/>
</dbReference>
<dbReference type="SUPFAM" id="SSF109604">
    <property type="entry name" value="HD-domain/PDEase-like"/>
    <property type="match status" value="1"/>
</dbReference>
<dbReference type="Pfam" id="PF00072">
    <property type="entry name" value="Response_reg"/>
    <property type="match status" value="1"/>
</dbReference>
<dbReference type="PANTHER" id="PTHR45228:SF8">
    <property type="entry name" value="TWO-COMPONENT RESPONSE REGULATOR-RELATED"/>
    <property type="match status" value="1"/>
</dbReference>
<dbReference type="GO" id="GO:0008081">
    <property type="term" value="F:phosphoric diester hydrolase activity"/>
    <property type="evidence" value="ECO:0007669"/>
    <property type="project" value="UniProtKB-ARBA"/>
</dbReference>
<dbReference type="Proteomes" id="UP000596074">
    <property type="component" value="Chromosome"/>
</dbReference>
<protein>
    <submittedName>
        <fullName evidence="5">Response regulator</fullName>
    </submittedName>
</protein>
<dbReference type="SUPFAM" id="SSF52172">
    <property type="entry name" value="CheY-like"/>
    <property type="match status" value="1"/>
</dbReference>
<keyword evidence="6" id="KW-1185">Reference proteome</keyword>
<dbReference type="RefSeq" id="WP_228345718.1">
    <property type="nucleotide sequence ID" value="NZ_CP046056.1"/>
</dbReference>
<dbReference type="Pfam" id="PF13487">
    <property type="entry name" value="HD_5"/>
    <property type="match status" value="1"/>
</dbReference>
<reference evidence="5 6" key="1">
    <citation type="submission" date="2019-11" db="EMBL/GenBank/DDBJ databases">
        <title>Venatorbacter sp. nov. a predator of Campylobacter and other Gram-negative bacteria.</title>
        <authorList>
            <person name="Saeedi A."/>
            <person name="Cummings N.J."/>
            <person name="Connerton I.F."/>
            <person name="Connerton P.L."/>
        </authorList>
    </citation>
    <scope>NUCLEOTIDE SEQUENCE [LARGE SCALE GENOMIC DNA]</scope>
    <source>
        <strain evidence="5">XL5</strain>
    </source>
</reference>
<sequence>MLSEMAEALQEKHARLIIVDDDQAVLQALNRLFCRQYDVVLCSGGEEALNYLQQHSADLIISDMRMPGMNGAELLKQCNEKYPDMIRFLLTGYADLQSAIKAVNEGNIYRYIAKPWDNDQLRGMVAEAIDLRDLRYANQRLNAHVAAQNAELERLNLELKIKYQQKAEQAGSAEEQLREAYRTLRQEFNGMVHLLVSIVETRNGEESGSSEKLARLAKLFAEFAGMQGEQIQDIYYAALLRNIGKVLLPDAVLNKSIGLLSAAEKQAYARFPLHGHNALMMLGPLQHVAAVIRNHMELYNGKGFPDRLAANAIPKESRMLRIVSDYVDLQHEHNFLGTALDEEQVREYLLKMAGQRYDRELVDIFFTALDDFEEGVVSNFERIDLHEIRAGLVLAANLVSPAGMILLSEGTVVTAQHVAKLHSMMGQFEGHEIMLHVRRPEPQEAGSSS</sequence>